<dbReference type="HOGENOM" id="CLU_007383_9_2_1"/>
<evidence type="ECO:0000256" key="1">
    <source>
        <dbReference type="ARBA" id="ARBA00023002"/>
    </source>
</evidence>
<dbReference type="Pfam" id="PF01370">
    <property type="entry name" value="Epimerase"/>
    <property type="match status" value="1"/>
</dbReference>
<evidence type="ECO:0000259" key="3">
    <source>
        <dbReference type="Pfam" id="PF01370"/>
    </source>
</evidence>
<dbReference type="InterPro" id="IPR036291">
    <property type="entry name" value="NAD(P)-bd_dom_sf"/>
</dbReference>
<evidence type="ECO:0000256" key="2">
    <source>
        <dbReference type="ARBA" id="ARBA00023445"/>
    </source>
</evidence>
<gene>
    <name evidence="4" type="ORF">DACRYDRAFT_109879</name>
</gene>
<evidence type="ECO:0000313" key="4">
    <source>
        <dbReference type="EMBL" id="EJT99776.1"/>
    </source>
</evidence>
<dbReference type="Gene3D" id="3.40.50.720">
    <property type="entry name" value="NAD(P)-binding Rossmann-like Domain"/>
    <property type="match status" value="1"/>
</dbReference>
<dbReference type="GO" id="GO:0016616">
    <property type="term" value="F:oxidoreductase activity, acting on the CH-OH group of donors, NAD or NADP as acceptor"/>
    <property type="evidence" value="ECO:0007669"/>
    <property type="project" value="TreeGrafter"/>
</dbReference>
<dbReference type="EMBL" id="JH795869">
    <property type="protein sequence ID" value="EJT99776.1"/>
    <property type="molecule type" value="Genomic_DNA"/>
</dbReference>
<comment type="similarity">
    <text evidence="2">Belongs to the NAD(P)-dependent epimerase/dehydratase family. Dihydroflavonol-4-reductase subfamily.</text>
</comment>
<organism evidence="4 5">
    <name type="scientific">Dacryopinax primogenitus (strain DJM 731)</name>
    <name type="common">Brown rot fungus</name>
    <dbReference type="NCBI Taxonomy" id="1858805"/>
    <lineage>
        <taxon>Eukaryota</taxon>
        <taxon>Fungi</taxon>
        <taxon>Dikarya</taxon>
        <taxon>Basidiomycota</taxon>
        <taxon>Agaricomycotina</taxon>
        <taxon>Dacrymycetes</taxon>
        <taxon>Dacrymycetales</taxon>
        <taxon>Dacrymycetaceae</taxon>
        <taxon>Dacryopinax</taxon>
    </lineage>
</organism>
<reference evidence="4 5" key="1">
    <citation type="journal article" date="2012" name="Science">
        <title>The Paleozoic origin of enzymatic lignin decomposition reconstructed from 31 fungal genomes.</title>
        <authorList>
            <person name="Floudas D."/>
            <person name="Binder M."/>
            <person name="Riley R."/>
            <person name="Barry K."/>
            <person name="Blanchette R.A."/>
            <person name="Henrissat B."/>
            <person name="Martinez A.T."/>
            <person name="Otillar R."/>
            <person name="Spatafora J.W."/>
            <person name="Yadav J.S."/>
            <person name="Aerts A."/>
            <person name="Benoit I."/>
            <person name="Boyd A."/>
            <person name="Carlson A."/>
            <person name="Copeland A."/>
            <person name="Coutinho P.M."/>
            <person name="de Vries R.P."/>
            <person name="Ferreira P."/>
            <person name="Findley K."/>
            <person name="Foster B."/>
            <person name="Gaskell J."/>
            <person name="Glotzer D."/>
            <person name="Gorecki P."/>
            <person name="Heitman J."/>
            <person name="Hesse C."/>
            <person name="Hori C."/>
            <person name="Igarashi K."/>
            <person name="Jurgens J.A."/>
            <person name="Kallen N."/>
            <person name="Kersten P."/>
            <person name="Kohler A."/>
            <person name="Kuees U."/>
            <person name="Kumar T.K.A."/>
            <person name="Kuo A."/>
            <person name="LaButti K."/>
            <person name="Larrondo L.F."/>
            <person name="Lindquist E."/>
            <person name="Ling A."/>
            <person name="Lombard V."/>
            <person name="Lucas S."/>
            <person name="Lundell T."/>
            <person name="Martin R."/>
            <person name="McLaughlin D.J."/>
            <person name="Morgenstern I."/>
            <person name="Morin E."/>
            <person name="Murat C."/>
            <person name="Nagy L.G."/>
            <person name="Nolan M."/>
            <person name="Ohm R.A."/>
            <person name="Patyshakuliyeva A."/>
            <person name="Rokas A."/>
            <person name="Ruiz-Duenas F.J."/>
            <person name="Sabat G."/>
            <person name="Salamov A."/>
            <person name="Samejima M."/>
            <person name="Schmutz J."/>
            <person name="Slot J.C."/>
            <person name="St John F."/>
            <person name="Stenlid J."/>
            <person name="Sun H."/>
            <person name="Sun S."/>
            <person name="Syed K."/>
            <person name="Tsang A."/>
            <person name="Wiebenga A."/>
            <person name="Young D."/>
            <person name="Pisabarro A."/>
            <person name="Eastwood D.C."/>
            <person name="Martin F."/>
            <person name="Cullen D."/>
            <person name="Grigoriev I.V."/>
            <person name="Hibbett D.S."/>
        </authorList>
    </citation>
    <scope>NUCLEOTIDE SEQUENCE [LARGE SCALE GENOMIC DNA]</scope>
    <source>
        <strain evidence="4 5">DJM-731 SS1</strain>
    </source>
</reference>
<evidence type="ECO:0000313" key="5">
    <source>
        <dbReference type="Proteomes" id="UP000030653"/>
    </source>
</evidence>
<dbReference type="AlphaFoldDB" id="M5G1N8"/>
<dbReference type="RefSeq" id="XP_040626674.1">
    <property type="nucleotide sequence ID" value="XM_040768960.1"/>
</dbReference>
<keyword evidence="1" id="KW-0560">Oxidoreductase</keyword>
<keyword evidence="5" id="KW-1185">Reference proteome</keyword>
<dbReference type="PANTHER" id="PTHR10366">
    <property type="entry name" value="NAD DEPENDENT EPIMERASE/DEHYDRATASE"/>
    <property type="match status" value="1"/>
</dbReference>
<dbReference type="Proteomes" id="UP000030653">
    <property type="component" value="Unassembled WGS sequence"/>
</dbReference>
<name>M5G1N8_DACPD</name>
<sequence>MGWKSDQPLSLSSPAVLGANGFVGLHIVKQLLEGGCIVRGTVRSASKGEWIKNKFSAHADHIEYAIVEDITKAGAFDEAIKGVDAVVHAASPVPDNLDGTQIYVPAVKGAESIFNSLEKSTTVKRVVLTSSFVAMMEPHEHGFTYDETIWNDNATKMVKENPKGPKGLPGATYYLAAKTDAERIAWNFYNAHKGKLNWDLIFGPILQDEPNFSNSLVYRNALLEKAGNLANDHAGFWIDVRDVAKAHMLSLQKDKAGGERIFIAGGPYRWQDLRDELSKRNIPGVLTERVPGEDKYDIADLSKSADILGMTYRSLGDTLVDSVSAYKKSQEKK</sequence>
<dbReference type="SUPFAM" id="SSF51735">
    <property type="entry name" value="NAD(P)-binding Rossmann-fold domains"/>
    <property type="match status" value="1"/>
</dbReference>
<dbReference type="InterPro" id="IPR050425">
    <property type="entry name" value="NAD(P)_dehydrat-like"/>
</dbReference>
<dbReference type="PANTHER" id="PTHR10366:SF564">
    <property type="entry name" value="STEROL-4-ALPHA-CARBOXYLATE 3-DEHYDROGENASE, DECARBOXYLATING"/>
    <property type="match status" value="1"/>
</dbReference>
<accession>M5G1N8</accession>
<dbReference type="OrthoDB" id="2735536at2759"/>
<dbReference type="OMA" id="YATNEWY"/>
<feature type="domain" description="NAD-dependent epimerase/dehydratase" evidence="3">
    <location>
        <begin position="16"/>
        <end position="261"/>
    </location>
</feature>
<dbReference type="GeneID" id="63684022"/>
<protein>
    <submittedName>
        <fullName evidence="4">NADP-binding protein</fullName>
    </submittedName>
</protein>
<dbReference type="STRING" id="1858805.M5G1N8"/>
<dbReference type="InterPro" id="IPR001509">
    <property type="entry name" value="Epimerase_deHydtase"/>
</dbReference>
<proteinExistence type="inferred from homology"/>